<sequence length="522" mass="52915">MVKDTCVQRGMLAAGLGIAALAAAGCVSGTTRDTLEAAERAASPAAVAALARAQRSPVAVGGGEDARAQRSAGGAGTATAPGRGAGARGESADGADGADGAEDAALGRELGREVELARLQEVALRRHPEIVAAAHRVKALALGARSEGSLPSPELMAELWQVPLARPWAVNDAGMLMLSVTQEIPAAGSLDRAAQAMALEAKAGAAMVAEAARELSREVGRAYAMYVEASARHRAHGAHAGIYEQMSAAARARYTAGGPAADLVKAELERALLEADLAREQGRLDAARAALNALLLRAVDAPLGSPKEVAPMGTRLSPADAAALAASRSPTVAAAEAMKGAAAQRAEAADREATIPSFLVGLSYFHPVGGMQAGWGASVGMSLPWLWGKGSRKAEGEAAKALGEAASAQAARSRARGGAAEAVIAVQEAGRRLVALRDGALPVARQAMETARAGYAAGGSDFLMWLDAAHAALEVELDITEARGDLERAFVELDFAVGGKAPRAPLPALVRDRAHGAAGGGR</sequence>
<dbReference type="InterPro" id="IPR010131">
    <property type="entry name" value="MdtP/NodT-like"/>
</dbReference>
<evidence type="ECO:0000256" key="4">
    <source>
        <dbReference type="SAM" id="SignalP"/>
    </source>
</evidence>
<name>A0A017TFN0_9BACT</name>
<feature type="compositionally biased region" description="Low complexity" evidence="3">
    <location>
        <begin position="69"/>
        <end position="95"/>
    </location>
</feature>
<evidence type="ECO:0000256" key="3">
    <source>
        <dbReference type="SAM" id="MobiDB-lite"/>
    </source>
</evidence>
<dbReference type="Pfam" id="PF02321">
    <property type="entry name" value="OEP"/>
    <property type="match status" value="1"/>
</dbReference>
<dbReference type="Proteomes" id="UP000019678">
    <property type="component" value="Unassembled WGS sequence"/>
</dbReference>
<reference evidence="5 6" key="1">
    <citation type="submission" date="2013-05" db="EMBL/GenBank/DDBJ databases">
        <title>Genome assembly of Chondromyces apiculatus DSM 436.</title>
        <authorList>
            <person name="Sharma G."/>
            <person name="Khatri I."/>
            <person name="Kaur C."/>
            <person name="Mayilraj S."/>
            <person name="Subramanian S."/>
        </authorList>
    </citation>
    <scope>NUCLEOTIDE SEQUENCE [LARGE SCALE GENOMIC DNA]</scope>
    <source>
        <strain evidence="5 6">DSM 436</strain>
    </source>
</reference>
<dbReference type="EMBL" id="ASRX01000008">
    <property type="protein sequence ID" value="EYF07625.1"/>
    <property type="molecule type" value="Genomic_DNA"/>
</dbReference>
<dbReference type="OrthoDB" id="5513171at2"/>
<dbReference type="RefSeq" id="WP_044237089.1">
    <property type="nucleotide sequence ID" value="NZ_ASRX01000008.1"/>
</dbReference>
<evidence type="ECO:0000256" key="1">
    <source>
        <dbReference type="ARBA" id="ARBA00007613"/>
    </source>
</evidence>
<dbReference type="Gene3D" id="1.20.1600.10">
    <property type="entry name" value="Outer membrane efflux proteins (OEP)"/>
    <property type="match status" value="1"/>
</dbReference>
<accession>A0A017TFN0</accession>
<keyword evidence="2" id="KW-0175">Coiled coil</keyword>
<keyword evidence="6" id="KW-1185">Reference proteome</keyword>
<dbReference type="InterPro" id="IPR003423">
    <property type="entry name" value="OMP_efflux"/>
</dbReference>
<dbReference type="AlphaFoldDB" id="A0A017TFN0"/>
<feature type="signal peptide" evidence="4">
    <location>
        <begin position="1"/>
        <end position="22"/>
    </location>
</feature>
<proteinExistence type="inferred from homology"/>
<evidence type="ECO:0000313" key="6">
    <source>
        <dbReference type="Proteomes" id="UP000019678"/>
    </source>
</evidence>
<dbReference type="PROSITE" id="PS51257">
    <property type="entry name" value="PROKAR_LIPOPROTEIN"/>
    <property type="match status" value="1"/>
</dbReference>
<dbReference type="STRING" id="1192034.CAP_8126"/>
<keyword evidence="4" id="KW-0732">Signal</keyword>
<gene>
    <name evidence="5" type="ORF">CAP_8126</name>
</gene>
<evidence type="ECO:0000313" key="5">
    <source>
        <dbReference type="EMBL" id="EYF07625.1"/>
    </source>
</evidence>
<dbReference type="GO" id="GO:0015562">
    <property type="term" value="F:efflux transmembrane transporter activity"/>
    <property type="evidence" value="ECO:0007669"/>
    <property type="project" value="InterPro"/>
</dbReference>
<comment type="similarity">
    <text evidence="1">Belongs to the outer membrane factor (OMF) (TC 1.B.17) family.</text>
</comment>
<dbReference type="PANTHER" id="PTHR30203:SF24">
    <property type="entry name" value="BLR4935 PROTEIN"/>
    <property type="match status" value="1"/>
</dbReference>
<feature type="chain" id="PRO_5001496979" evidence="4">
    <location>
        <begin position="23"/>
        <end position="522"/>
    </location>
</feature>
<evidence type="ECO:0000256" key="2">
    <source>
        <dbReference type="SAM" id="Coils"/>
    </source>
</evidence>
<feature type="region of interest" description="Disordered" evidence="3">
    <location>
        <begin position="58"/>
        <end position="102"/>
    </location>
</feature>
<dbReference type="PANTHER" id="PTHR30203">
    <property type="entry name" value="OUTER MEMBRANE CATION EFFLUX PROTEIN"/>
    <property type="match status" value="1"/>
</dbReference>
<feature type="coiled-coil region" evidence="2">
    <location>
        <begin position="261"/>
        <end position="297"/>
    </location>
</feature>
<protein>
    <submittedName>
        <fullName evidence="5">Heavy metal RND efflux outer membrane protein, CzcC family</fullName>
    </submittedName>
</protein>
<comment type="caution">
    <text evidence="5">The sequence shown here is derived from an EMBL/GenBank/DDBJ whole genome shotgun (WGS) entry which is preliminary data.</text>
</comment>
<dbReference type="eggNOG" id="COG1538">
    <property type="taxonomic scope" value="Bacteria"/>
</dbReference>
<dbReference type="SUPFAM" id="SSF56954">
    <property type="entry name" value="Outer membrane efflux proteins (OEP)"/>
    <property type="match status" value="1"/>
</dbReference>
<organism evidence="5 6">
    <name type="scientific">Chondromyces apiculatus DSM 436</name>
    <dbReference type="NCBI Taxonomy" id="1192034"/>
    <lineage>
        <taxon>Bacteria</taxon>
        <taxon>Pseudomonadati</taxon>
        <taxon>Myxococcota</taxon>
        <taxon>Polyangia</taxon>
        <taxon>Polyangiales</taxon>
        <taxon>Polyangiaceae</taxon>
        <taxon>Chondromyces</taxon>
    </lineage>
</organism>